<protein>
    <recommendedName>
        <fullName evidence="3">PIN domain-containing protein</fullName>
    </recommendedName>
</protein>
<dbReference type="AlphaFoldDB" id="A0A1G2JC05"/>
<organism evidence="1 2">
    <name type="scientific">Candidatus Staskawiczbacteria bacterium RIFOXYC1_FULL_38_18</name>
    <dbReference type="NCBI Taxonomy" id="1802229"/>
    <lineage>
        <taxon>Bacteria</taxon>
        <taxon>Candidatus Staskawicziibacteriota</taxon>
    </lineage>
</organism>
<dbReference type="EMBL" id="MHPP01000014">
    <property type="protein sequence ID" value="OGZ84676.1"/>
    <property type="molecule type" value="Genomic_DNA"/>
</dbReference>
<evidence type="ECO:0000313" key="1">
    <source>
        <dbReference type="EMBL" id="OGZ84676.1"/>
    </source>
</evidence>
<name>A0A1G2JC05_9BACT</name>
<comment type="caution">
    <text evidence="1">The sequence shown here is derived from an EMBL/GenBank/DDBJ whole genome shotgun (WGS) entry which is preliminary data.</text>
</comment>
<evidence type="ECO:0008006" key="3">
    <source>
        <dbReference type="Google" id="ProtNLM"/>
    </source>
</evidence>
<accession>A0A1G2JC05</accession>
<reference evidence="1 2" key="1">
    <citation type="journal article" date="2016" name="Nat. Commun.">
        <title>Thousands of microbial genomes shed light on interconnected biogeochemical processes in an aquifer system.</title>
        <authorList>
            <person name="Anantharaman K."/>
            <person name="Brown C.T."/>
            <person name="Hug L.A."/>
            <person name="Sharon I."/>
            <person name="Castelle C.J."/>
            <person name="Probst A.J."/>
            <person name="Thomas B.C."/>
            <person name="Singh A."/>
            <person name="Wilkins M.J."/>
            <person name="Karaoz U."/>
            <person name="Brodie E.L."/>
            <person name="Williams K.H."/>
            <person name="Hubbard S.S."/>
            <person name="Banfield J.F."/>
        </authorList>
    </citation>
    <scope>NUCLEOTIDE SEQUENCE [LARGE SCALE GENOMIC DNA]</scope>
</reference>
<proteinExistence type="predicted"/>
<dbReference type="Proteomes" id="UP000177751">
    <property type="component" value="Unassembled WGS sequence"/>
</dbReference>
<evidence type="ECO:0000313" key="2">
    <source>
        <dbReference type="Proteomes" id="UP000177751"/>
    </source>
</evidence>
<sequence>MKEQIIQKGDIFGEELKHHILRRLSEIIVGKETNITSSILEFLIEQTLLEKSEKVMISREKIALGIKEIFLLKFSIEELEEPLQNLITAGRVKASNKIFCLVIDRFGELKKRNAETKRFEKQILNEWWDKISIQYPEIGSKFKEDLTGDLQLYLNKIFLKHGAECAGLIYPKDSKLDEYIRLLLTEEEFEKCLPKRSAEIERVRKIEFPLFLRNIDSKKKKYLSQLLDGTFIYRIVQADPQTKKYIATSFKSYSLYLDTNVLYSLFDLSVRNKTTVERTIDLAREFGMKILVSKRTVEEMKKSVESNGASLLKSPDIRRDLAEIAADISEEENFITAYRREYYRTGINKTDFINKFTHVSELLKNKGIEIDTRIINFSKETIEKETRILNDNIRIKKDLDVAQHDAYSCLLIRRLRKETEANQSEGRYWFLTLDYQLLIYGAKTKDAGEPSFSLLPHQLLQLLRPFTQRTEEYDSDFIELFSRPQIKSAQGILPNNLAEKIMAKISSFKEVRPDIALSIILNAEFIKAVSTEKDPVKIEEETAKQIGDRLAIRLSQVEDRLRHMELQKTPAPQTVRSLSTSNYWNLVNPLWLVWQLLKWFYNLIKKHKLISGLIVFMGLIATDYSMAWQNLKTIWRFIKNAIGL</sequence>
<dbReference type="STRING" id="1802229.A2401_01350"/>
<gene>
    <name evidence="1" type="ORF">A2401_01350</name>
</gene>